<dbReference type="RefSeq" id="WP_096350995.1">
    <property type="nucleotide sequence ID" value="NZ_AP014946.1"/>
</dbReference>
<dbReference type="AlphaFoldDB" id="A0A0S3PPK3"/>
<dbReference type="PANTHER" id="PTHR30143">
    <property type="entry name" value="ACID HYDRATASE"/>
    <property type="match status" value="1"/>
</dbReference>
<keyword evidence="1" id="KW-0456">Lyase</keyword>
<keyword evidence="2" id="KW-1185">Reference proteome</keyword>
<reference evidence="1 2" key="1">
    <citation type="submission" date="2015-08" db="EMBL/GenBank/DDBJ databases">
        <title>Investigation of the bacterial diversity of lava forest soil.</title>
        <authorList>
            <person name="Lee J.S."/>
        </authorList>
    </citation>
    <scope>NUCLEOTIDE SEQUENCE [LARGE SCALE GENOMIC DNA]</scope>
    <source>
        <strain evidence="1 2">GJW-30</strain>
    </source>
</reference>
<organism evidence="1 2">
    <name type="scientific">Variibacter gotjawalensis</name>
    <dbReference type="NCBI Taxonomy" id="1333996"/>
    <lineage>
        <taxon>Bacteria</taxon>
        <taxon>Pseudomonadati</taxon>
        <taxon>Pseudomonadota</taxon>
        <taxon>Alphaproteobacteria</taxon>
        <taxon>Hyphomicrobiales</taxon>
        <taxon>Nitrobacteraceae</taxon>
        <taxon>Variibacter</taxon>
    </lineage>
</organism>
<dbReference type="EMBL" id="AP014946">
    <property type="protein sequence ID" value="BAT57878.1"/>
    <property type="molecule type" value="Genomic_DNA"/>
</dbReference>
<gene>
    <name evidence="1" type="primary">tesE</name>
    <name evidence="1" type="ORF">GJW-30_1_00388</name>
</gene>
<dbReference type="InterPro" id="IPR050772">
    <property type="entry name" value="Hydratase-Decarb/MhpD_sf"/>
</dbReference>
<protein>
    <submittedName>
        <fullName evidence="1">2-hydroxyhexa-2,4-dienoate hydratase</fullName>
        <ecNumber evidence="1">4.2.1.132</ecNumber>
    </submittedName>
</protein>
<evidence type="ECO:0000313" key="1">
    <source>
        <dbReference type="EMBL" id="BAT57878.1"/>
    </source>
</evidence>
<dbReference type="Gene3D" id="3.90.850.10">
    <property type="entry name" value="Fumarylacetoacetase-like, C-terminal domain"/>
    <property type="match status" value="1"/>
</dbReference>
<dbReference type="KEGG" id="vgo:GJW-30_1_00388"/>
<dbReference type="InterPro" id="IPR036663">
    <property type="entry name" value="Fumarylacetoacetase_C_sf"/>
</dbReference>
<sequence>MSDKTQAIAAEVLGALSNVKQIEAFTRRAGGLSLDEAYAVTAALRNLRIARGEKPIGRKIGFTNRTIWDEYQVFAPIWGDMYDTTVQSGAKTLALAPFCEPRLEPEIFFRFRDAPKAGMDERALLGCIGGVGHGFEIVQSLFRDWRFGAADCVVGGGLHGAYVIGSTTPVPQNADALFAQLSTFEIEILRDGEVVDRGQAPNVLDGPLSALRHLVELLADDSNNPPIQAGEIVTTGTVTRAFVIKPGERWQTRVYGLPLDGLDITFA</sequence>
<evidence type="ECO:0000313" key="2">
    <source>
        <dbReference type="Proteomes" id="UP000236884"/>
    </source>
</evidence>
<dbReference type="PANTHER" id="PTHR30143:SF0">
    <property type="entry name" value="2-KETO-4-PENTENOATE HYDRATASE"/>
    <property type="match status" value="1"/>
</dbReference>
<dbReference type="GO" id="GO:0034856">
    <property type="term" value="F:2-hydroxyhexa-2,4-dienoate hydratase activity"/>
    <property type="evidence" value="ECO:0007669"/>
    <property type="project" value="UniProtKB-EC"/>
</dbReference>
<dbReference type="OrthoDB" id="9792137at2"/>
<accession>A0A0S3PPK3</accession>
<name>A0A0S3PPK3_9BRAD</name>
<dbReference type="GO" id="GO:0008684">
    <property type="term" value="F:2-oxopent-4-enoate hydratase activity"/>
    <property type="evidence" value="ECO:0007669"/>
    <property type="project" value="TreeGrafter"/>
</dbReference>
<proteinExistence type="predicted"/>
<dbReference type="SUPFAM" id="SSF56529">
    <property type="entry name" value="FAH"/>
    <property type="match status" value="1"/>
</dbReference>
<dbReference type="EC" id="4.2.1.132" evidence="1"/>
<dbReference type="GO" id="GO:0005737">
    <property type="term" value="C:cytoplasm"/>
    <property type="evidence" value="ECO:0007669"/>
    <property type="project" value="TreeGrafter"/>
</dbReference>
<dbReference type="Proteomes" id="UP000236884">
    <property type="component" value="Chromosome"/>
</dbReference>